<evidence type="ECO:0000313" key="2">
    <source>
        <dbReference type="Proteomes" id="UP000265520"/>
    </source>
</evidence>
<name>A0A392SKB0_9FABA</name>
<accession>A0A392SKB0</accession>
<organism evidence="1 2">
    <name type="scientific">Trifolium medium</name>
    <dbReference type="NCBI Taxonomy" id="97028"/>
    <lineage>
        <taxon>Eukaryota</taxon>
        <taxon>Viridiplantae</taxon>
        <taxon>Streptophyta</taxon>
        <taxon>Embryophyta</taxon>
        <taxon>Tracheophyta</taxon>
        <taxon>Spermatophyta</taxon>
        <taxon>Magnoliopsida</taxon>
        <taxon>eudicotyledons</taxon>
        <taxon>Gunneridae</taxon>
        <taxon>Pentapetalae</taxon>
        <taxon>rosids</taxon>
        <taxon>fabids</taxon>
        <taxon>Fabales</taxon>
        <taxon>Fabaceae</taxon>
        <taxon>Papilionoideae</taxon>
        <taxon>50 kb inversion clade</taxon>
        <taxon>NPAAA clade</taxon>
        <taxon>Hologalegina</taxon>
        <taxon>IRL clade</taxon>
        <taxon>Trifolieae</taxon>
        <taxon>Trifolium</taxon>
    </lineage>
</organism>
<proteinExistence type="predicted"/>
<reference evidence="1 2" key="1">
    <citation type="journal article" date="2018" name="Front. Plant Sci.">
        <title>Red Clover (Trifolium pratense) and Zigzag Clover (T. medium) - A Picture of Genomic Similarities and Differences.</title>
        <authorList>
            <person name="Dluhosova J."/>
            <person name="Istvanek J."/>
            <person name="Nedelnik J."/>
            <person name="Repkova J."/>
        </authorList>
    </citation>
    <scope>NUCLEOTIDE SEQUENCE [LARGE SCALE GENOMIC DNA]</scope>
    <source>
        <strain evidence="2">cv. 10/8</strain>
        <tissue evidence="1">Leaf</tissue>
    </source>
</reference>
<protein>
    <submittedName>
        <fullName evidence="1">Uncharacterized protein</fullName>
    </submittedName>
</protein>
<keyword evidence="2" id="KW-1185">Reference proteome</keyword>
<dbReference type="AlphaFoldDB" id="A0A392SKB0"/>
<dbReference type="EMBL" id="LXQA010399541">
    <property type="protein sequence ID" value="MCI49328.1"/>
    <property type="molecule type" value="Genomic_DNA"/>
</dbReference>
<evidence type="ECO:0000313" key="1">
    <source>
        <dbReference type="EMBL" id="MCI49328.1"/>
    </source>
</evidence>
<dbReference type="Proteomes" id="UP000265520">
    <property type="component" value="Unassembled WGS sequence"/>
</dbReference>
<sequence>KTDCQYITTAGSRVAQKGLRAAQNVTAITCRAAGLRAAQKTAPAMLM</sequence>
<feature type="non-terminal residue" evidence="1">
    <location>
        <position position="1"/>
    </location>
</feature>
<comment type="caution">
    <text evidence="1">The sequence shown here is derived from an EMBL/GenBank/DDBJ whole genome shotgun (WGS) entry which is preliminary data.</text>
</comment>